<dbReference type="InterPro" id="IPR051085">
    <property type="entry name" value="MB_O-acyltransferase"/>
</dbReference>
<evidence type="ECO:0000256" key="9">
    <source>
        <dbReference type="PIRNR" id="PIRNR016636"/>
    </source>
</evidence>
<dbReference type="Pfam" id="PF03062">
    <property type="entry name" value="MBOAT"/>
    <property type="match status" value="1"/>
</dbReference>
<evidence type="ECO:0000256" key="7">
    <source>
        <dbReference type="ARBA" id="ARBA00022989"/>
    </source>
</evidence>
<feature type="transmembrane region" description="Helical" evidence="10">
    <location>
        <begin position="380"/>
        <end position="397"/>
    </location>
</feature>
<keyword evidence="12" id="KW-1185">Reference proteome</keyword>
<feature type="transmembrane region" description="Helical" evidence="10">
    <location>
        <begin position="435"/>
        <end position="455"/>
    </location>
</feature>
<feature type="transmembrane region" description="Helical" evidence="10">
    <location>
        <begin position="73"/>
        <end position="89"/>
    </location>
</feature>
<comment type="similarity">
    <text evidence="3 9">Belongs to the membrane-bound acyltransferase family.</text>
</comment>
<dbReference type="PIRSF" id="PIRSF500217">
    <property type="entry name" value="AlgI"/>
    <property type="match status" value="1"/>
</dbReference>
<dbReference type="InterPro" id="IPR004299">
    <property type="entry name" value="MBOAT_fam"/>
</dbReference>
<evidence type="ECO:0000256" key="1">
    <source>
        <dbReference type="ARBA" id="ARBA00004651"/>
    </source>
</evidence>
<evidence type="ECO:0000313" key="12">
    <source>
        <dbReference type="Proteomes" id="UP000054926"/>
    </source>
</evidence>
<dbReference type="UniPathway" id="UPA00286"/>
<dbReference type="PIRSF" id="PIRSF016636">
    <property type="entry name" value="AlgI_DltB"/>
    <property type="match status" value="1"/>
</dbReference>
<name>A0A0W0ZJG1_9GAMM</name>
<keyword evidence="4 9" id="KW-1003">Cell membrane</keyword>
<comment type="pathway">
    <text evidence="2 9">Glycan biosynthesis; alginate biosynthesis.</text>
</comment>
<evidence type="ECO:0000256" key="5">
    <source>
        <dbReference type="ARBA" id="ARBA00022692"/>
    </source>
</evidence>
<evidence type="ECO:0000256" key="3">
    <source>
        <dbReference type="ARBA" id="ARBA00010323"/>
    </source>
</evidence>
<dbReference type="PATRIC" id="fig|947033.5.peg.2737"/>
<dbReference type="EMBL" id="LNYY01000019">
    <property type="protein sequence ID" value="KTD69423.1"/>
    <property type="molecule type" value="Genomic_DNA"/>
</dbReference>
<gene>
    <name evidence="11" type="ORF">Lste_2581</name>
</gene>
<accession>A0A0W0ZJG1</accession>
<dbReference type="EC" id="2.3.1.-" evidence="9"/>
<evidence type="ECO:0000256" key="2">
    <source>
        <dbReference type="ARBA" id="ARBA00005182"/>
    </source>
</evidence>
<dbReference type="OrthoDB" id="139172at2"/>
<evidence type="ECO:0000256" key="8">
    <source>
        <dbReference type="ARBA" id="ARBA00023136"/>
    </source>
</evidence>
<feature type="transmembrane region" description="Helical" evidence="10">
    <location>
        <begin position="219"/>
        <end position="236"/>
    </location>
</feature>
<reference evidence="11 12" key="1">
    <citation type="submission" date="2015-11" db="EMBL/GenBank/DDBJ databases">
        <title>Genomic analysis of 38 Legionella species identifies large and diverse effector repertoires.</title>
        <authorList>
            <person name="Burstein D."/>
            <person name="Amaro F."/>
            <person name="Zusman T."/>
            <person name="Lifshitz Z."/>
            <person name="Cohen O."/>
            <person name="Gilbert J.A."/>
            <person name="Pupko T."/>
            <person name="Shuman H.A."/>
            <person name="Segal G."/>
        </authorList>
    </citation>
    <scope>NUCLEOTIDE SEQUENCE [LARGE SCALE GENOMIC DNA]</scope>
    <source>
        <strain evidence="11 12">IMVS3376</strain>
    </source>
</reference>
<keyword evidence="8 9" id="KW-0472">Membrane</keyword>
<feature type="transmembrane region" description="Helical" evidence="10">
    <location>
        <begin position="109"/>
        <end position="131"/>
    </location>
</feature>
<feature type="transmembrane region" description="Helical" evidence="10">
    <location>
        <begin position="143"/>
        <end position="162"/>
    </location>
</feature>
<dbReference type="InterPro" id="IPR028362">
    <property type="entry name" value="AlgI"/>
</dbReference>
<dbReference type="GO" id="GO:0005886">
    <property type="term" value="C:plasma membrane"/>
    <property type="evidence" value="ECO:0007669"/>
    <property type="project" value="UniProtKB-SubCell"/>
</dbReference>
<feature type="transmembrane region" description="Helical" evidence="10">
    <location>
        <begin position="49"/>
        <end position="66"/>
    </location>
</feature>
<feature type="transmembrane region" description="Helical" evidence="10">
    <location>
        <begin position="467"/>
        <end position="486"/>
    </location>
</feature>
<dbReference type="InterPro" id="IPR024194">
    <property type="entry name" value="Ac/AlaTfrase_AlgI/DltB"/>
</dbReference>
<keyword evidence="6 9" id="KW-0016">Alginate biosynthesis</keyword>
<dbReference type="PANTHER" id="PTHR13285:SF18">
    <property type="entry name" value="PROTEIN-CYSTEINE N-PALMITOYLTRANSFERASE RASP"/>
    <property type="match status" value="1"/>
</dbReference>
<keyword evidence="7 10" id="KW-1133">Transmembrane helix</keyword>
<dbReference type="GO" id="GO:0016746">
    <property type="term" value="F:acyltransferase activity"/>
    <property type="evidence" value="ECO:0007669"/>
    <property type="project" value="UniProtKB-KW"/>
</dbReference>
<dbReference type="Proteomes" id="UP000054926">
    <property type="component" value="Unassembled WGS sequence"/>
</dbReference>
<evidence type="ECO:0000256" key="6">
    <source>
        <dbReference type="ARBA" id="ARBA00022841"/>
    </source>
</evidence>
<comment type="subcellular location">
    <subcellularLocation>
        <location evidence="9">Cell inner membrane</location>
    </subcellularLocation>
    <subcellularLocation>
        <location evidence="1">Cell membrane</location>
        <topology evidence="1">Multi-pass membrane protein</topology>
    </subcellularLocation>
</comment>
<sequence length="500" mass="58884">MGITTFRFFCFLGIASILYYLVRPRQQWKILLLANIVFYIGSGQNKLNWFILFTSLSVYFGAMAIEGTKHKSLAFYSTLALNLGFLIYFKYFNFFIQELINPFLNTHHLWYNILMPVGISFYTLQTLGYLIDIKREMYPAERNYGRFFLFATFFPTVLQGPIHKHQDLQSQLFAHHQFDWQRYCFGMQRILWGLFKKLVIADRLALFVNPVFADPQYNVGWIMVLAIVAFAIQLYADFSGCMDIVIGAGEMFGIKMTENFRAPFFSRSIQEYWQRWHITLGIWLKEYILYSVMKSNWLQKLTSWNKERFGKKAGNKISTYIALFILWFVVGFWHGASWNFIIGTGLLHWFYITFGDVAMPWRKKAVEKLKINTEAFSFKAMQIVRTFIFVCIGFVFFRTKTLADAGNVFKSITFDNNFWIFFDGELLEFMNKQDWTLVICATIVLFTADTMRLKVSLREKIAELDIVSRWFIYFTALFSVVIFGMYGPGYDVKKFIYGAF</sequence>
<keyword evidence="5 9" id="KW-0812">Transmembrane</keyword>
<evidence type="ECO:0000313" key="11">
    <source>
        <dbReference type="EMBL" id="KTD69423.1"/>
    </source>
</evidence>
<dbReference type="PANTHER" id="PTHR13285">
    <property type="entry name" value="ACYLTRANSFERASE"/>
    <property type="match status" value="1"/>
</dbReference>
<dbReference type="GO" id="GO:0042121">
    <property type="term" value="P:alginic acid biosynthetic process"/>
    <property type="evidence" value="ECO:0007669"/>
    <property type="project" value="UniProtKB-UniRule"/>
</dbReference>
<evidence type="ECO:0000256" key="10">
    <source>
        <dbReference type="SAM" id="Phobius"/>
    </source>
</evidence>
<dbReference type="RefSeq" id="WP_058511365.1">
    <property type="nucleotide sequence ID" value="NZ_LNYY01000019.1"/>
</dbReference>
<dbReference type="AlphaFoldDB" id="A0A0W0ZJG1"/>
<organism evidence="11 12">
    <name type="scientific">Legionella steelei</name>
    <dbReference type="NCBI Taxonomy" id="947033"/>
    <lineage>
        <taxon>Bacteria</taxon>
        <taxon>Pseudomonadati</taxon>
        <taxon>Pseudomonadota</taxon>
        <taxon>Gammaproteobacteria</taxon>
        <taxon>Legionellales</taxon>
        <taxon>Legionellaceae</taxon>
        <taxon>Legionella</taxon>
    </lineage>
</organism>
<dbReference type="STRING" id="947033.Lste_2581"/>
<feature type="transmembrane region" description="Helical" evidence="10">
    <location>
        <begin position="317"/>
        <end position="334"/>
    </location>
</feature>
<evidence type="ECO:0000256" key="4">
    <source>
        <dbReference type="ARBA" id="ARBA00022475"/>
    </source>
</evidence>
<feature type="transmembrane region" description="Helical" evidence="10">
    <location>
        <begin position="6"/>
        <end position="22"/>
    </location>
</feature>
<feature type="transmembrane region" description="Helical" evidence="10">
    <location>
        <begin position="340"/>
        <end position="359"/>
    </location>
</feature>
<proteinExistence type="inferred from homology"/>
<keyword evidence="9" id="KW-0997">Cell inner membrane</keyword>
<comment type="caution">
    <text evidence="11">The sequence shown here is derived from an EMBL/GenBank/DDBJ whole genome shotgun (WGS) entry which is preliminary data.</text>
</comment>
<protein>
    <recommendedName>
        <fullName evidence="9">Probable alginate O-acetylase</fullName>
        <ecNumber evidence="9">2.3.1.-</ecNumber>
    </recommendedName>
</protein>
<keyword evidence="9" id="KW-0012">Acyltransferase</keyword>
<keyword evidence="9 11" id="KW-0808">Transferase</keyword>